<gene>
    <name evidence="1" type="ORF">DFH08DRAFT_796638</name>
</gene>
<reference evidence="1" key="1">
    <citation type="submission" date="2023-03" db="EMBL/GenBank/DDBJ databases">
        <title>Massive genome expansion in bonnet fungi (Mycena s.s.) driven by repeated elements and novel gene families across ecological guilds.</title>
        <authorList>
            <consortium name="Lawrence Berkeley National Laboratory"/>
            <person name="Harder C.B."/>
            <person name="Miyauchi S."/>
            <person name="Viragh M."/>
            <person name="Kuo A."/>
            <person name="Thoen E."/>
            <person name="Andreopoulos B."/>
            <person name="Lu D."/>
            <person name="Skrede I."/>
            <person name="Drula E."/>
            <person name="Henrissat B."/>
            <person name="Morin E."/>
            <person name="Kohler A."/>
            <person name="Barry K."/>
            <person name="LaButti K."/>
            <person name="Morin E."/>
            <person name="Salamov A."/>
            <person name="Lipzen A."/>
            <person name="Mereny Z."/>
            <person name="Hegedus B."/>
            <person name="Baldrian P."/>
            <person name="Stursova M."/>
            <person name="Weitz H."/>
            <person name="Taylor A."/>
            <person name="Grigoriev I.V."/>
            <person name="Nagy L.G."/>
            <person name="Martin F."/>
            <person name="Kauserud H."/>
        </authorList>
    </citation>
    <scope>NUCLEOTIDE SEQUENCE</scope>
    <source>
        <strain evidence="1">CBHHK002</strain>
    </source>
</reference>
<organism evidence="1 2">
    <name type="scientific">Mycena albidolilacea</name>
    <dbReference type="NCBI Taxonomy" id="1033008"/>
    <lineage>
        <taxon>Eukaryota</taxon>
        <taxon>Fungi</taxon>
        <taxon>Dikarya</taxon>
        <taxon>Basidiomycota</taxon>
        <taxon>Agaricomycotina</taxon>
        <taxon>Agaricomycetes</taxon>
        <taxon>Agaricomycetidae</taxon>
        <taxon>Agaricales</taxon>
        <taxon>Marasmiineae</taxon>
        <taxon>Mycenaceae</taxon>
        <taxon>Mycena</taxon>
    </lineage>
</organism>
<name>A0AAD7AVV7_9AGAR</name>
<comment type="caution">
    <text evidence="1">The sequence shown here is derived from an EMBL/GenBank/DDBJ whole genome shotgun (WGS) entry which is preliminary data.</text>
</comment>
<sequence length="253" mass="28072">MPLIRDTRDSSSSRLSYTDNRRDCRRAVVDVMTQASTTANSSTIDVEAERAIHRNSNLGRKSRRPVSAANTGFVSMIRGAIWSFRRITEGVAFKHSIKASTVAGRRDNVKAQRWKEDCDTNDRNGDISVTLLLSAQSSKPRTRIFKTGAFKYSRRIGIRKIRDIAKKFEAGLNLYAPSAESGQQKRERIAPCSRNPQTAKFNVRRSRLRVGSVQKVTMEIEGTPELGRCEGKAPPLSTHCAKNKGGIVGFGGD</sequence>
<dbReference type="Proteomes" id="UP001218218">
    <property type="component" value="Unassembled WGS sequence"/>
</dbReference>
<proteinExistence type="predicted"/>
<evidence type="ECO:0000313" key="1">
    <source>
        <dbReference type="EMBL" id="KAJ7368790.1"/>
    </source>
</evidence>
<accession>A0AAD7AVV7</accession>
<dbReference type="EMBL" id="JARIHO010000001">
    <property type="protein sequence ID" value="KAJ7368790.1"/>
    <property type="molecule type" value="Genomic_DNA"/>
</dbReference>
<evidence type="ECO:0000313" key="2">
    <source>
        <dbReference type="Proteomes" id="UP001218218"/>
    </source>
</evidence>
<protein>
    <submittedName>
        <fullName evidence="1">Uncharacterized protein</fullName>
    </submittedName>
</protein>
<keyword evidence="2" id="KW-1185">Reference proteome</keyword>
<dbReference type="AlphaFoldDB" id="A0AAD7AVV7"/>